<reference evidence="2" key="1">
    <citation type="submission" date="2021-02" db="EMBL/GenBank/DDBJ databases">
        <authorList>
            <person name="Nowell W R."/>
        </authorList>
    </citation>
    <scope>NUCLEOTIDE SEQUENCE</scope>
</reference>
<accession>A0A817W7L3</accession>
<gene>
    <name evidence="2" type="ORF">KIK155_LOCUS3708</name>
    <name evidence="3" type="ORF">TOA249_LOCUS19978</name>
</gene>
<dbReference type="EMBL" id="CAJNYV010000241">
    <property type="protein sequence ID" value="CAF3352226.1"/>
    <property type="molecule type" value="Genomic_DNA"/>
</dbReference>
<dbReference type="InterPro" id="IPR000008">
    <property type="entry name" value="C2_dom"/>
</dbReference>
<sequence length="468" mass="55294">MELSFFFAFKGGLSLNRTNNKFANMPDIMCITDTSFIIPRQIKDVRKELRPNFERAKRIILRMDECIVSSEEQNPTKQFYHHNISHGLHALAEAANKLKRFAFREVLSIDGILRIIRTDSNEEEEEQEQEDTSVTRLFRHKENIDPIINFPITHNLVEFEQALAKYHMDLLEKPIHRAYDMVYLKFCLILEIQRDEYESCLRLLLHDIIFKFHLSDFHLRCEVHVRKPIEHELVLEKSMHESHLTTNYSAELILWPGDWIIQQEVELYVVIKIESLPINKYTSSKFWGMAHLHVKNIPHGASRIFLRELTPVSRSHKISTHDINIGQVEIEAAYWPSRQQLSLTIVRVNHLQSERLLIAPETYIEIVFQSPFDIYETKRTKVADRSFNPRFDEEFLFQIPETITFSDTTIDLIFLEKSSLHHHPVVLGVLTLSKHTDWFPVRKFWMDVAENPGIRLKDRFLFEGSIYD</sequence>
<dbReference type="Pfam" id="PF00168">
    <property type="entry name" value="C2"/>
    <property type="match status" value="1"/>
</dbReference>
<comment type="caution">
    <text evidence="2">The sequence shown here is derived from an EMBL/GenBank/DDBJ whole genome shotgun (WGS) entry which is preliminary data.</text>
</comment>
<dbReference type="Proteomes" id="UP000663838">
    <property type="component" value="Unassembled WGS sequence"/>
</dbReference>
<evidence type="ECO:0000313" key="2">
    <source>
        <dbReference type="EMBL" id="CAF3352226.1"/>
    </source>
</evidence>
<dbReference type="SMART" id="SM00239">
    <property type="entry name" value="C2"/>
    <property type="match status" value="1"/>
</dbReference>
<evidence type="ECO:0000313" key="4">
    <source>
        <dbReference type="Proteomes" id="UP000663865"/>
    </source>
</evidence>
<dbReference type="Gene3D" id="2.60.40.150">
    <property type="entry name" value="C2 domain"/>
    <property type="match status" value="1"/>
</dbReference>
<evidence type="ECO:0000259" key="1">
    <source>
        <dbReference type="PROSITE" id="PS50004"/>
    </source>
</evidence>
<dbReference type="AlphaFoldDB" id="A0A817W7L3"/>
<proteinExistence type="predicted"/>
<name>A0A817W7L3_9BILA</name>
<dbReference type="Proteomes" id="UP000663865">
    <property type="component" value="Unassembled WGS sequence"/>
</dbReference>
<protein>
    <recommendedName>
        <fullName evidence="1">C2 domain-containing protein</fullName>
    </recommendedName>
</protein>
<dbReference type="SUPFAM" id="SSF49562">
    <property type="entry name" value="C2 domain (Calcium/lipid-binding domain, CaLB)"/>
    <property type="match status" value="1"/>
</dbReference>
<dbReference type="PROSITE" id="PS50004">
    <property type="entry name" value="C2"/>
    <property type="match status" value="1"/>
</dbReference>
<dbReference type="InterPro" id="IPR035892">
    <property type="entry name" value="C2_domain_sf"/>
</dbReference>
<dbReference type="EMBL" id="CAJOBS010001600">
    <property type="protein sequence ID" value="CAF4745272.1"/>
    <property type="molecule type" value="Genomic_DNA"/>
</dbReference>
<feature type="domain" description="C2" evidence="1">
    <location>
        <begin position="319"/>
        <end position="453"/>
    </location>
</feature>
<organism evidence="2 4">
    <name type="scientific">Rotaria socialis</name>
    <dbReference type="NCBI Taxonomy" id="392032"/>
    <lineage>
        <taxon>Eukaryota</taxon>
        <taxon>Metazoa</taxon>
        <taxon>Spiralia</taxon>
        <taxon>Gnathifera</taxon>
        <taxon>Rotifera</taxon>
        <taxon>Eurotatoria</taxon>
        <taxon>Bdelloidea</taxon>
        <taxon>Philodinida</taxon>
        <taxon>Philodinidae</taxon>
        <taxon>Rotaria</taxon>
    </lineage>
</organism>
<evidence type="ECO:0000313" key="3">
    <source>
        <dbReference type="EMBL" id="CAF4745272.1"/>
    </source>
</evidence>